<evidence type="ECO:0000313" key="4">
    <source>
        <dbReference type="Proteomes" id="UP001222770"/>
    </source>
</evidence>
<dbReference type="InterPro" id="IPR057326">
    <property type="entry name" value="KR_dom"/>
</dbReference>
<organism evidence="3 4">
    <name type="scientific">Novosphingobium cyanobacteriorum</name>
    <dbReference type="NCBI Taxonomy" id="3024215"/>
    <lineage>
        <taxon>Bacteria</taxon>
        <taxon>Pseudomonadati</taxon>
        <taxon>Pseudomonadota</taxon>
        <taxon>Alphaproteobacteria</taxon>
        <taxon>Sphingomonadales</taxon>
        <taxon>Sphingomonadaceae</taxon>
        <taxon>Novosphingobium</taxon>
    </lineage>
</organism>
<dbReference type="PROSITE" id="PS00061">
    <property type="entry name" value="ADH_SHORT"/>
    <property type="match status" value="1"/>
</dbReference>
<protein>
    <submittedName>
        <fullName evidence="3">SDR family oxidoreductase</fullName>
    </submittedName>
</protein>
<dbReference type="PANTHER" id="PTHR42879">
    <property type="entry name" value="3-OXOACYL-(ACYL-CARRIER-PROTEIN) REDUCTASE"/>
    <property type="match status" value="1"/>
</dbReference>
<sequence>MSTIVVTGASRGVGLALTRRLLELGHQVVAANRTFGPDLCELAERYPGRLAFEHLDLSRADEVQDTGRRIAKTYKDLYGVVNNAASGGDQLFALMSRGDIEGLVQTNLLGPILLTRQLLQPMLLKRRGRIILTSSVNARTGYSGLSVYGATKAGLEGFMRSLSREIGKRGVTINCVAPGYMPTALTSGLTGDRLASVLRRSPLGVANPDDVAAAMVYLLSDGAAKVTGTVLTVDGGSTA</sequence>
<dbReference type="InterPro" id="IPR020904">
    <property type="entry name" value="Sc_DH/Rdtase_CS"/>
</dbReference>
<accession>A0ABT6CMP8</accession>
<dbReference type="PANTHER" id="PTHR42879:SF2">
    <property type="entry name" value="3-OXOACYL-[ACYL-CARRIER-PROTEIN] REDUCTASE FABG"/>
    <property type="match status" value="1"/>
</dbReference>
<dbReference type="Pfam" id="PF13561">
    <property type="entry name" value="adh_short_C2"/>
    <property type="match status" value="1"/>
</dbReference>
<dbReference type="InterPro" id="IPR050259">
    <property type="entry name" value="SDR"/>
</dbReference>
<name>A0ABT6CMP8_9SPHN</name>
<gene>
    <name evidence="3" type="ORF">POM99_18415</name>
</gene>
<proteinExistence type="inferred from homology"/>
<dbReference type="PRINTS" id="PR00080">
    <property type="entry name" value="SDRFAMILY"/>
</dbReference>
<feature type="domain" description="Ketoreductase" evidence="2">
    <location>
        <begin position="2"/>
        <end position="179"/>
    </location>
</feature>
<comment type="similarity">
    <text evidence="1">Belongs to the short-chain dehydrogenases/reductases (SDR) family.</text>
</comment>
<dbReference type="EMBL" id="JAROCY010000022">
    <property type="protein sequence ID" value="MDF8335182.1"/>
    <property type="molecule type" value="Genomic_DNA"/>
</dbReference>
<dbReference type="Proteomes" id="UP001222770">
    <property type="component" value="Unassembled WGS sequence"/>
</dbReference>
<dbReference type="RefSeq" id="WP_277280066.1">
    <property type="nucleotide sequence ID" value="NZ_JAROCY010000022.1"/>
</dbReference>
<dbReference type="InterPro" id="IPR036291">
    <property type="entry name" value="NAD(P)-bd_dom_sf"/>
</dbReference>
<dbReference type="PRINTS" id="PR00081">
    <property type="entry name" value="GDHRDH"/>
</dbReference>
<evidence type="ECO:0000256" key="1">
    <source>
        <dbReference type="ARBA" id="ARBA00006484"/>
    </source>
</evidence>
<dbReference type="Gene3D" id="3.40.50.720">
    <property type="entry name" value="NAD(P)-binding Rossmann-like Domain"/>
    <property type="match status" value="1"/>
</dbReference>
<evidence type="ECO:0000313" key="3">
    <source>
        <dbReference type="EMBL" id="MDF8335182.1"/>
    </source>
</evidence>
<dbReference type="InterPro" id="IPR002347">
    <property type="entry name" value="SDR_fam"/>
</dbReference>
<evidence type="ECO:0000259" key="2">
    <source>
        <dbReference type="SMART" id="SM00822"/>
    </source>
</evidence>
<dbReference type="SUPFAM" id="SSF51735">
    <property type="entry name" value="NAD(P)-binding Rossmann-fold domains"/>
    <property type="match status" value="1"/>
</dbReference>
<keyword evidence="4" id="KW-1185">Reference proteome</keyword>
<reference evidence="3 4" key="1">
    <citation type="submission" date="2023-03" db="EMBL/GenBank/DDBJ databases">
        <title>Novosphingobium cyanobacteriorum sp. nov., isolated from a eutrophic reservoir during the Microcystis bloom period.</title>
        <authorList>
            <person name="Kang M."/>
            <person name="Le V."/>
            <person name="Ko S.-R."/>
            <person name="Lee S.-A."/>
            <person name="Ahn C.-Y."/>
        </authorList>
    </citation>
    <scope>NUCLEOTIDE SEQUENCE [LARGE SCALE GENOMIC DNA]</scope>
    <source>
        <strain evidence="3 4">HBC54</strain>
    </source>
</reference>
<dbReference type="SMART" id="SM00822">
    <property type="entry name" value="PKS_KR"/>
    <property type="match status" value="1"/>
</dbReference>
<comment type="caution">
    <text evidence="3">The sequence shown here is derived from an EMBL/GenBank/DDBJ whole genome shotgun (WGS) entry which is preliminary data.</text>
</comment>